<protein>
    <recommendedName>
        <fullName evidence="6">C3H1-type domain-containing protein</fullName>
    </recommendedName>
</protein>
<evidence type="ECO:0000256" key="3">
    <source>
        <dbReference type="ARBA" id="ARBA00022833"/>
    </source>
</evidence>
<keyword evidence="8" id="KW-1185">Reference proteome</keyword>
<name>A0ABZ1D4B9_9TREE</name>
<evidence type="ECO:0000256" key="4">
    <source>
        <dbReference type="PROSITE-ProRule" id="PRU00723"/>
    </source>
</evidence>
<gene>
    <name evidence="7" type="ORF">IL334_005872</name>
</gene>
<dbReference type="PROSITE" id="PS50103">
    <property type="entry name" value="ZF_C3H1"/>
    <property type="match status" value="1"/>
</dbReference>
<dbReference type="SMART" id="SM00356">
    <property type="entry name" value="ZnF_C3H1"/>
    <property type="match status" value="1"/>
</dbReference>
<feature type="region of interest" description="Disordered" evidence="5">
    <location>
        <begin position="1"/>
        <end position="56"/>
    </location>
</feature>
<dbReference type="RefSeq" id="XP_062793629.1">
    <property type="nucleotide sequence ID" value="XM_062937578.1"/>
</dbReference>
<keyword evidence="3 4" id="KW-0862">Zinc</keyword>
<dbReference type="SUPFAM" id="SSF90229">
    <property type="entry name" value="CCCH zinc finger"/>
    <property type="match status" value="1"/>
</dbReference>
<dbReference type="InterPro" id="IPR036855">
    <property type="entry name" value="Znf_CCCH_sf"/>
</dbReference>
<proteinExistence type="predicted"/>
<keyword evidence="2 4" id="KW-0863">Zinc-finger</keyword>
<dbReference type="Proteomes" id="UP001329825">
    <property type="component" value="Chromosome 8"/>
</dbReference>
<evidence type="ECO:0000256" key="5">
    <source>
        <dbReference type="SAM" id="MobiDB-lite"/>
    </source>
</evidence>
<feature type="zinc finger region" description="C3H1-type" evidence="4">
    <location>
        <begin position="529"/>
        <end position="557"/>
    </location>
</feature>
<feature type="domain" description="C3H1-type" evidence="6">
    <location>
        <begin position="529"/>
        <end position="557"/>
    </location>
</feature>
<feature type="compositionally biased region" description="Polar residues" evidence="5">
    <location>
        <begin position="22"/>
        <end position="31"/>
    </location>
</feature>
<feature type="compositionally biased region" description="Polar residues" evidence="5">
    <location>
        <begin position="1"/>
        <end position="13"/>
    </location>
</feature>
<accession>A0ABZ1D4B9</accession>
<dbReference type="Gene3D" id="4.10.1000.10">
    <property type="entry name" value="Zinc finger, CCCH-type"/>
    <property type="match status" value="1"/>
</dbReference>
<evidence type="ECO:0000259" key="6">
    <source>
        <dbReference type="PROSITE" id="PS50103"/>
    </source>
</evidence>
<sequence>MVPPNTYNPSITTFYPEERAPNGSNQAQVRRTSSRHQNKYHHIQTQPSQSASQRQSLDYDEGIISNDDASDVEITLNSSSNLVKYNRGTNDEGLKHQFNKHNKLDNQGGFDGTTYDLGPVHDVTPYSDVRSRPRLVDFGVGAVNRHLNSGTISRESTLTANPFKEPRNHRAMSYAKGFITSPIDETSVTTTSANGSTREPHTGTTLHQHPSQNPATTAQNSIPKASQLLTTPTQTMNYSQSSGQPIMHRNVLPNLNRFASAEYIAAVIATSPPTLDEQDLPITRSFSFASPPYSDQDIPAPIPYNSEYPHPLTAYASPRVNAEVVRKSGFDKLLQHLVETDLPLALGSRLYDAGFRDLESSVYLFFSFEGTQGNGIPESLWSKLESTTSARLPAGQLPLGIAGVSPFVESNLDMPPRFAQIQSNHQATIQHGMLTPPSSVGENDYFPKALVSSGYNHEYDLTPRASSHHHLIRQAASMGHVRYPPHDSEFNQQQYQRSISQTHPQTIPPFTHQQGVNSIPGDFTTISPFFKTELCAAWEQGRHCKYGGQCQYAHGYDELRHAHHPRHVEESSTSSHGAFVLSRNPQIVETYGMVSPSVSRSRSNQPHPRVAAIATHQIHPHPRVEPRRASCPPQQLPTLPEHDHLIPLPSRQQCLTIPAPIGAERPIISTPSSVAIMKSSRSSIETWEDMPPFILAGSSTDSSSLSTSSDSTRSIGMVYSESSAIVGGDAGRRPIQNRDDLALPILSLSAGNSIWR</sequence>
<dbReference type="GeneID" id="87958002"/>
<keyword evidence="1 4" id="KW-0479">Metal-binding</keyword>
<feature type="compositionally biased region" description="Polar residues" evidence="5">
    <location>
        <begin position="43"/>
        <end position="56"/>
    </location>
</feature>
<evidence type="ECO:0000313" key="7">
    <source>
        <dbReference type="EMBL" id="WRT68890.1"/>
    </source>
</evidence>
<dbReference type="InterPro" id="IPR000571">
    <property type="entry name" value="Znf_CCCH"/>
</dbReference>
<feature type="region of interest" description="Disordered" evidence="5">
    <location>
        <begin position="186"/>
        <end position="220"/>
    </location>
</feature>
<reference evidence="7 8" key="1">
    <citation type="submission" date="2024-01" db="EMBL/GenBank/DDBJ databases">
        <title>Comparative genomics of Cryptococcus and Kwoniella reveals pathogenesis evolution and contrasting modes of karyotype evolution via chromosome fusion or intercentromeric recombination.</title>
        <authorList>
            <person name="Coelho M.A."/>
            <person name="David-Palma M."/>
            <person name="Shea T."/>
            <person name="Bowers K."/>
            <person name="McGinley-Smith S."/>
            <person name="Mohammad A.W."/>
            <person name="Gnirke A."/>
            <person name="Yurkov A.M."/>
            <person name="Nowrousian M."/>
            <person name="Sun S."/>
            <person name="Cuomo C.A."/>
            <person name="Heitman J."/>
        </authorList>
    </citation>
    <scope>NUCLEOTIDE SEQUENCE [LARGE SCALE GENOMIC DNA]</scope>
    <source>
        <strain evidence="7">CBS 11374</strain>
    </source>
</reference>
<organism evidence="7 8">
    <name type="scientific">Kwoniella shivajii</name>
    <dbReference type="NCBI Taxonomy" id="564305"/>
    <lineage>
        <taxon>Eukaryota</taxon>
        <taxon>Fungi</taxon>
        <taxon>Dikarya</taxon>
        <taxon>Basidiomycota</taxon>
        <taxon>Agaricomycotina</taxon>
        <taxon>Tremellomycetes</taxon>
        <taxon>Tremellales</taxon>
        <taxon>Cryptococcaceae</taxon>
        <taxon>Kwoniella</taxon>
    </lineage>
</organism>
<dbReference type="EMBL" id="CP141888">
    <property type="protein sequence ID" value="WRT68890.1"/>
    <property type="molecule type" value="Genomic_DNA"/>
</dbReference>
<dbReference type="Pfam" id="PF00642">
    <property type="entry name" value="zf-CCCH"/>
    <property type="match status" value="1"/>
</dbReference>
<feature type="compositionally biased region" description="Basic residues" evidence="5">
    <location>
        <begin position="32"/>
        <end position="42"/>
    </location>
</feature>
<evidence type="ECO:0000256" key="1">
    <source>
        <dbReference type="ARBA" id="ARBA00022723"/>
    </source>
</evidence>
<evidence type="ECO:0000313" key="8">
    <source>
        <dbReference type="Proteomes" id="UP001329825"/>
    </source>
</evidence>
<evidence type="ECO:0000256" key="2">
    <source>
        <dbReference type="ARBA" id="ARBA00022771"/>
    </source>
</evidence>